<dbReference type="AlphaFoldDB" id="A0A5B2VUF0"/>
<name>A0A5B2VUF0_9BACT</name>
<dbReference type="Proteomes" id="UP000324611">
    <property type="component" value="Unassembled WGS sequence"/>
</dbReference>
<dbReference type="EMBL" id="VUOC01000002">
    <property type="protein sequence ID" value="KAA2242861.1"/>
    <property type="molecule type" value="Genomic_DNA"/>
</dbReference>
<evidence type="ECO:0000313" key="2">
    <source>
        <dbReference type="Proteomes" id="UP000324611"/>
    </source>
</evidence>
<proteinExistence type="predicted"/>
<gene>
    <name evidence="1" type="ORF">F0L74_10050</name>
</gene>
<sequence>MQKEEKTMMKAIALCFKPYLKPEEAYIYTNLERTRFQKKCEEFGIHKNAAGYFKRDDLDDMMSGKPSRILEAANKIRL</sequence>
<reference evidence="1 2" key="2">
    <citation type="submission" date="2019-09" db="EMBL/GenBank/DDBJ databases">
        <authorList>
            <person name="Jin C."/>
        </authorList>
    </citation>
    <scope>NUCLEOTIDE SEQUENCE [LARGE SCALE GENOMIC DNA]</scope>
    <source>
        <strain evidence="1 2">BN140078</strain>
    </source>
</reference>
<organism evidence="1 2">
    <name type="scientific">Chitinophaga agrisoli</name>
    <dbReference type="NCBI Taxonomy" id="2607653"/>
    <lineage>
        <taxon>Bacteria</taxon>
        <taxon>Pseudomonadati</taxon>
        <taxon>Bacteroidota</taxon>
        <taxon>Chitinophagia</taxon>
        <taxon>Chitinophagales</taxon>
        <taxon>Chitinophagaceae</taxon>
        <taxon>Chitinophaga</taxon>
    </lineage>
</organism>
<evidence type="ECO:0000313" key="1">
    <source>
        <dbReference type="EMBL" id="KAA2242861.1"/>
    </source>
</evidence>
<protein>
    <submittedName>
        <fullName evidence="1">Uncharacterized protein</fullName>
    </submittedName>
</protein>
<accession>A0A5B2VUF0</accession>
<dbReference type="RefSeq" id="WP_149837736.1">
    <property type="nucleotide sequence ID" value="NZ_VUOC01000002.1"/>
</dbReference>
<keyword evidence="2" id="KW-1185">Reference proteome</keyword>
<comment type="caution">
    <text evidence="1">The sequence shown here is derived from an EMBL/GenBank/DDBJ whole genome shotgun (WGS) entry which is preliminary data.</text>
</comment>
<reference evidence="1 2" key="1">
    <citation type="submission" date="2019-09" db="EMBL/GenBank/DDBJ databases">
        <title>Chitinophaga ginsengihumi sp. nov., isolated from soil of ginseng rhizosphere.</title>
        <authorList>
            <person name="Lee J."/>
        </authorList>
    </citation>
    <scope>NUCLEOTIDE SEQUENCE [LARGE SCALE GENOMIC DNA]</scope>
    <source>
        <strain evidence="1 2">BN140078</strain>
    </source>
</reference>